<keyword evidence="3 7" id="KW-1134">Transmembrane beta strand</keyword>
<evidence type="ECO:0000256" key="1">
    <source>
        <dbReference type="ARBA" id="ARBA00004571"/>
    </source>
</evidence>
<feature type="domain" description="TonB-dependent receptor plug" evidence="8">
    <location>
        <begin position="218"/>
        <end position="319"/>
    </location>
</feature>
<evidence type="ECO:0000256" key="5">
    <source>
        <dbReference type="ARBA" id="ARBA00023136"/>
    </source>
</evidence>
<evidence type="ECO:0000313" key="10">
    <source>
        <dbReference type="Proteomes" id="UP000184287"/>
    </source>
</evidence>
<accession>A0A1M5BFN9</accession>
<dbReference type="InterPro" id="IPR036942">
    <property type="entry name" value="Beta-barrel_TonB_sf"/>
</dbReference>
<evidence type="ECO:0000256" key="2">
    <source>
        <dbReference type="ARBA" id="ARBA00022448"/>
    </source>
</evidence>
<dbReference type="Pfam" id="PF13715">
    <property type="entry name" value="CarbopepD_reg_2"/>
    <property type="match status" value="1"/>
</dbReference>
<gene>
    <name evidence="9" type="ORF">SAMN04488522_1021170</name>
</gene>
<dbReference type="STRING" id="288992.SAMN04488522_1021170"/>
<protein>
    <submittedName>
        <fullName evidence="9">TonB-linked outer membrane protein, SusC/RagA family</fullName>
    </submittedName>
</protein>
<dbReference type="SUPFAM" id="SSF56935">
    <property type="entry name" value="Porins"/>
    <property type="match status" value="1"/>
</dbReference>
<dbReference type="NCBIfam" id="TIGR04056">
    <property type="entry name" value="OMP_RagA_SusC"/>
    <property type="match status" value="1"/>
</dbReference>
<dbReference type="InterPro" id="IPR012910">
    <property type="entry name" value="Plug_dom"/>
</dbReference>
<evidence type="ECO:0000259" key="8">
    <source>
        <dbReference type="Pfam" id="PF07715"/>
    </source>
</evidence>
<dbReference type="Gene3D" id="2.170.130.10">
    <property type="entry name" value="TonB-dependent receptor, plug domain"/>
    <property type="match status" value="1"/>
</dbReference>
<evidence type="ECO:0000256" key="7">
    <source>
        <dbReference type="PROSITE-ProRule" id="PRU01360"/>
    </source>
</evidence>
<keyword evidence="5 7" id="KW-0472">Membrane</keyword>
<dbReference type="InterPro" id="IPR023997">
    <property type="entry name" value="TonB-dep_OMP_SusC/RagA_CS"/>
</dbReference>
<evidence type="ECO:0000256" key="3">
    <source>
        <dbReference type="ARBA" id="ARBA00022452"/>
    </source>
</evidence>
<evidence type="ECO:0000256" key="4">
    <source>
        <dbReference type="ARBA" id="ARBA00022692"/>
    </source>
</evidence>
<keyword evidence="6 7" id="KW-0998">Cell outer membrane</keyword>
<dbReference type="Gene3D" id="2.40.170.20">
    <property type="entry name" value="TonB-dependent receptor, beta-barrel domain"/>
    <property type="match status" value="1"/>
</dbReference>
<proteinExistence type="inferred from homology"/>
<dbReference type="InterPro" id="IPR023996">
    <property type="entry name" value="TonB-dep_OMP_SusC/RagA"/>
</dbReference>
<dbReference type="SUPFAM" id="SSF49464">
    <property type="entry name" value="Carboxypeptidase regulatory domain-like"/>
    <property type="match status" value="1"/>
</dbReference>
<evidence type="ECO:0000313" key="9">
    <source>
        <dbReference type="EMBL" id="SHF41210.1"/>
    </source>
</evidence>
<organism evidence="9 10">
    <name type="scientific">Pedobacter caeni</name>
    <dbReference type="NCBI Taxonomy" id="288992"/>
    <lineage>
        <taxon>Bacteria</taxon>
        <taxon>Pseudomonadati</taxon>
        <taxon>Bacteroidota</taxon>
        <taxon>Sphingobacteriia</taxon>
        <taxon>Sphingobacteriales</taxon>
        <taxon>Sphingobacteriaceae</taxon>
        <taxon>Pedobacter</taxon>
    </lineage>
</organism>
<dbReference type="PROSITE" id="PS52016">
    <property type="entry name" value="TONB_DEPENDENT_REC_3"/>
    <property type="match status" value="1"/>
</dbReference>
<dbReference type="Pfam" id="PF07715">
    <property type="entry name" value="Plug"/>
    <property type="match status" value="1"/>
</dbReference>
<dbReference type="NCBIfam" id="TIGR04057">
    <property type="entry name" value="SusC_RagA_signa"/>
    <property type="match status" value="1"/>
</dbReference>
<dbReference type="Gene3D" id="2.60.40.1120">
    <property type="entry name" value="Carboxypeptidase-like, regulatory domain"/>
    <property type="match status" value="1"/>
</dbReference>
<dbReference type="RefSeq" id="WP_073231467.1">
    <property type="nucleotide sequence ID" value="NZ_FQUQ01000002.1"/>
</dbReference>
<dbReference type="InterPro" id="IPR037066">
    <property type="entry name" value="Plug_dom_sf"/>
</dbReference>
<keyword evidence="2 7" id="KW-0813">Transport</keyword>
<dbReference type="EMBL" id="FQUQ01000002">
    <property type="protein sequence ID" value="SHF41210.1"/>
    <property type="molecule type" value="Genomic_DNA"/>
</dbReference>
<dbReference type="Proteomes" id="UP000184287">
    <property type="component" value="Unassembled WGS sequence"/>
</dbReference>
<name>A0A1M5BFN9_9SPHI</name>
<keyword evidence="10" id="KW-1185">Reference proteome</keyword>
<reference evidence="10" key="1">
    <citation type="submission" date="2016-11" db="EMBL/GenBank/DDBJ databases">
        <authorList>
            <person name="Varghese N."/>
            <person name="Submissions S."/>
        </authorList>
    </citation>
    <scope>NUCLEOTIDE SEQUENCE [LARGE SCALE GENOMIC DNA]</scope>
    <source>
        <strain evidence="10">DSM 16990</strain>
    </source>
</reference>
<comment type="subcellular location">
    <subcellularLocation>
        <location evidence="1 7">Cell outer membrane</location>
        <topology evidence="1 7">Multi-pass membrane protein</topology>
    </subcellularLocation>
</comment>
<dbReference type="OrthoDB" id="604358at2"/>
<dbReference type="InterPro" id="IPR039426">
    <property type="entry name" value="TonB-dep_rcpt-like"/>
</dbReference>
<sequence>MQRIKLRKKLKEPGGPSALSVALSLFLCFFIASSSIAQSLEKRLNLEYRNTTIHEVIVDLQKKTGVDIAFTEKLGLKNRKVDKLLIKDESLEQVLHRILDPLDVKIIKGTNGLVLIKKETEKAKEFLIGKVTDSDGAAIPGASIRLKRGKVSAISDSNGAFKIASAVAQDTLLISYLGYATEEMSVNPSSENLTITLSTAKANTLTELVVVGYGTQKKANLTGSVEVIDAAKLKNRPVVNVSQAMQGTVSGVQFNYGNMGYEPGAKMGIQIRGQGSPFVVIDGTVGDLNDVDPNDIESISVLKDAAASAIYGARAPYGVVLITTKSGSLGKKVQVNFSANSAISTPIDKPHTVDAYTFVKAMNEMHDNQSVARLFTEETIDRIVNYMKDPSGPQTIPDPGNPKTWATYLLSNGNNDWMDIHFGNGNRSQQNLSIAGGGDNSSYFISAGHTYEKGIMKFGKDDYRRFNLNSKLDIKLSDWWKVSSNTRLAQSERNKPGIDGDYALALHHVLRTHPNQWLVSPNGNYSNLSRIPAMMASSEGTTERSLVQRFATEFKPLKNWDINVDYSVDIPYTDYEKRFLTAYEDRVDGSMVAIPATVPSYLTKEKSNTFYNSLNVYTTFKYDLKEDHHFSIMAGYQQESSKRDLLGGLKRELIAPSVPSMTTSIGEMRAYDEMSHWATMGYFARFNYNYRDKYLLEINGRNDGTSIFAKKKRWGYFPSLSAGWNIHKENFWTAVSPYVNTMKVRASWGRLGNQRVNAYQDLPLLAIEPSLSWLLNGARPAYTTGPNLINPNLTWESSESTDLGIEMSFLKQRLNFVLDVYQRMTFDRLGPAQALPAVLGAVVPKENNSELRTRGWDLSLSWKDKIGDFSYGISALLSDYKSVVTKYNNPTGILTTDYVGKQTGEIWGYETVGLIRTQEDADRINKSKSQSFISVQTWRTGDVEYRDLNGDGKIDQGMGTLANPGDRRIIGNSTPRYQYALNLNASYKNFDLSVFFQGVGKRDYWLSGNMFWGFNAWNQTSLFPHHLDYYRDTEGSTYSGLGINTDAWYPRPYSDNAQYRKNQQSQTRYLQNGAYIRLKNLQLGYTLPKTWISKIGLQKARFFISGENLWTISSITKGFDPETASLGEYGSGKNMFVQAVYAAGLNVSF</sequence>
<dbReference type="InterPro" id="IPR008969">
    <property type="entry name" value="CarboxyPept-like_regulatory"/>
</dbReference>
<evidence type="ECO:0000256" key="6">
    <source>
        <dbReference type="ARBA" id="ARBA00023237"/>
    </source>
</evidence>
<dbReference type="GO" id="GO:0009279">
    <property type="term" value="C:cell outer membrane"/>
    <property type="evidence" value="ECO:0007669"/>
    <property type="project" value="UniProtKB-SubCell"/>
</dbReference>
<dbReference type="AlphaFoldDB" id="A0A1M5BFN9"/>
<comment type="similarity">
    <text evidence="7">Belongs to the TonB-dependent receptor family.</text>
</comment>
<keyword evidence="4 7" id="KW-0812">Transmembrane</keyword>